<organism evidence="2 3">
    <name type="scientific">Aeromicrobium flavum</name>
    <dbReference type="NCBI Taxonomy" id="416568"/>
    <lineage>
        <taxon>Bacteria</taxon>
        <taxon>Bacillati</taxon>
        <taxon>Actinomycetota</taxon>
        <taxon>Actinomycetes</taxon>
        <taxon>Propionibacteriales</taxon>
        <taxon>Nocardioidaceae</taxon>
        <taxon>Aeromicrobium</taxon>
    </lineage>
</organism>
<dbReference type="Gene3D" id="3.50.50.60">
    <property type="entry name" value="FAD/NAD(P)-binding domain"/>
    <property type="match status" value="2"/>
</dbReference>
<evidence type="ECO:0000313" key="3">
    <source>
        <dbReference type="Proteomes" id="UP000321769"/>
    </source>
</evidence>
<dbReference type="InterPro" id="IPR036188">
    <property type="entry name" value="FAD/NAD-bd_sf"/>
</dbReference>
<dbReference type="RefSeq" id="WP_146827254.1">
    <property type="nucleotide sequence ID" value="NZ_BAAAYQ010000005.1"/>
</dbReference>
<dbReference type="PRINTS" id="PR00419">
    <property type="entry name" value="ADXRDTASE"/>
</dbReference>
<protein>
    <submittedName>
        <fullName evidence="2">Monooxygenase</fullName>
    </submittedName>
</protein>
<keyword evidence="3" id="KW-1185">Reference proteome</keyword>
<dbReference type="InterPro" id="IPR051209">
    <property type="entry name" value="FAD-bind_Monooxygenase_sf"/>
</dbReference>
<dbReference type="PANTHER" id="PTHR42877">
    <property type="entry name" value="L-ORNITHINE N(5)-MONOOXYGENASE-RELATED"/>
    <property type="match status" value="1"/>
</dbReference>
<reference evidence="2 3" key="1">
    <citation type="submission" date="2019-07" db="EMBL/GenBank/DDBJ databases">
        <title>Whole genome shotgun sequence of Aeromicrobium flavum NBRC 107625.</title>
        <authorList>
            <person name="Hosoyama A."/>
            <person name="Uohara A."/>
            <person name="Ohji S."/>
            <person name="Ichikawa N."/>
        </authorList>
    </citation>
    <scope>NUCLEOTIDE SEQUENCE [LARGE SCALE GENOMIC DNA]</scope>
    <source>
        <strain evidence="2 3">NBRC 107625</strain>
    </source>
</reference>
<proteinExistence type="predicted"/>
<dbReference type="PANTHER" id="PTHR42877:SF4">
    <property type="entry name" value="FAD_NAD(P)-BINDING DOMAIN-CONTAINING PROTEIN-RELATED"/>
    <property type="match status" value="1"/>
</dbReference>
<dbReference type="GO" id="GO:0004497">
    <property type="term" value="F:monooxygenase activity"/>
    <property type="evidence" value="ECO:0007669"/>
    <property type="project" value="UniProtKB-KW"/>
</dbReference>
<dbReference type="SUPFAM" id="SSF51905">
    <property type="entry name" value="FAD/NAD(P)-binding domain"/>
    <property type="match status" value="2"/>
</dbReference>
<evidence type="ECO:0000256" key="1">
    <source>
        <dbReference type="SAM" id="SignalP"/>
    </source>
</evidence>
<sequence length="474" mass="51383">MTRVRVAVVGAGFAGVAMARRLAAAGESFVVLERRPGIGGTWHDNRYPGVACDVPAHLYGYSDIAHPGFSRVFAPGAEILDYLVDAAAPVADRIMLSTELRAAAWDGARWQLATSRGHVEAEVLVMAAGRLTDPRLPEVPGAFDGPVVHTARWDDGLDLDDARVAVVGTGASGVQIVPELARRASSVVVLQRSAPYILPKGDRGYADAEIALFERQPDRLADLRDDLMRETEEVFAQRAGDGRAEARARALDHLAGQVPDPVLRAALTPDHEFGCKRVLFSDDYYATLRLPHVRLVPGALTAYEPGAVVAADGSRHEVDVVVAATGFNTTRQPYAELVTGRDGISLDQYWSQGMRAYASTAVHGFPNLFVLDGPNATLAHNSAVLMIEAQADYVASALPWTQRGPIEVSFEAEQQYVDELQDRSGVWTSGCHNWYVDERSGRQVLLWPGKAQEFRDRFGSFDPAPFAVAESARA</sequence>
<keyword evidence="2" id="KW-0503">Monooxygenase</keyword>
<feature type="chain" id="PRO_5038405178" evidence="1">
    <location>
        <begin position="20"/>
        <end position="474"/>
    </location>
</feature>
<dbReference type="Pfam" id="PF13738">
    <property type="entry name" value="Pyr_redox_3"/>
    <property type="match status" value="1"/>
</dbReference>
<name>A0A512HVC6_9ACTN</name>
<keyword evidence="2" id="KW-0560">Oxidoreductase</keyword>
<dbReference type="Proteomes" id="UP000321769">
    <property type="component" value="Unassembled WGS sequence"/>
</dbReference>
<evidence type="ECO:0000313" key="2">
    <source>
        <dbReference type="EMBL" id="GEO89385.1"/>
    </source>
</evidence>
<feature type="signal peptide" evidence="1">
    <location>
        <begin position="1"/>
        <end position="19"/>
    </location>
</feature>
<accession>A0A512HVC6</accession>
<dbReference type="EMBL" id="BJZQ01000006">
    <property type="protein sequence ID" value="GEO89385.1"/>
    <property type="molecule type" value="Genomic_DNA"/>
</dbReference>
<comment type="caution">
    <text evidence="2">The sequence shown here is derived from an EMBL/GenBank/DDBJ whole genome shotgun (WGS) entry which is preliminary data.</text>
</comment>
<dbReference type="AlphaFoldDB" id="A0A512HVC6"/>
<dbReference type="OrthoDB" id="5168853at2"/>
<gene>
    <name evidence="2" type="ORF">AFL01nite_17120</name>
</gene>
<keyword evidence="1" id="KW-0732">Signal</keyword>